<organism evidence="1 2">
    <name type="scientific">Niabella ginsengisoli</name>
    <dbReference type="NCBI Taxonomy" id="522298"/>
    <lineage>
        <taxon>Bacteria</taxon>
        <taxon>Pseudomonadati</taxon>
        <taxon>Bacteroidota</taxon>
        <taxon>Chitinophagia</taxon>
        <taxon>Chitinophagales</taxon>
        <taxon>Chitinophagaceae</taxon>
        <taxon>Niabella</taxon>
    </lineage>
</organism>
<reference evidence="1 2" key="1">
    <citation type="submission" date="2022-02" db="EMBL/GenBank/DDBJ databases">
        <authorList>
            <person name="Min J."/>
        </authorList>
    </citation>
    <scope>NUCLEOTIDE SEQUENCE [LARGE SCALE GENOMIC DNA]</scope>
    <source>
        <strain evidence="1 2">GR10-1</strain>
    </source>
</reference>
<keyword evidence="2" id="KW-1185">Reference proteome</keyword>
<protein>
    <recommendedName>
        <fullName evidence="3">Tetratricopeptide repeat protein</fullName>
    </recommendedName>
</protein>
<dbReference type="EMBL" id="JAKWBL010000004">
    <property type="protein sequence ID" value="MCH5599703.1"/>
    <property type="molecule type" value="Genomic_DNA"/>
</dbReference>
<dbReference type="RefSeq" id="WP_240831736.1">
    <property type="nucleotide sequence ID" value="NZ_JAKWBL010000004.1"/>
</dbReference>
<comment type="caution">
    <text evidence="1">The sequence shown here is derived from an EMBL/GenBank/DDBJ whole genome shotgun (WGS) entry which is preliminary data.</text>
</comment>
<evidence type="ECO:0008006" key="3">
    <source>
        <dbReference type="Google" id="ProtNLM"/>
    </source>
</evidence>
<accession>A0ABS9SMX3</accession>
<gene>
    <name evidence="1" type="ORF">MKP09_18190</name>
</gene>
<evidence type="ECO:0000313" key="2">
    <source>
        <dbReference type="Proteomes" id="UP001202248"/>
    </source>
</evidence>
<sequence>MPHYKKALEFSIEQKPDLALSILKGSLPFGMHAWHQYPEIWQPIMKKSNQG</sequence>
<proteinExistence type="predicted"/>
<dbReference type="Proteomes" id="UP001202248">
    <property type="component" value="Unassembled WGS sequence"/>
</dbReference>
<name>A0ABS9SMX3_9BACT</name>
<evidence type="ECO:0000313" key="1">
    <source>
        <dbReference type="EMBL" id="MCH5599703.1"/>
    </source>
</evidence>